<sequence>MILFNIAKKNVQKNIKGYFLYFFSIVFTVGIYYAFKNLQYNPSIDAALSASSKASAAFNAASIIIALFSVLFIWYSNSFFIKRGKKRLDYMHY</sequence>
<evidence type="ECO:0008006" key="4">
    <source>
        <dbReference type="Google" id="ProtNLM"/>
    </source>
</evidence>
<evidence type="ECO:0000313" key="2">
    <source>
        <dbReference type="EMBL" id="WGX76593.1"/>
    </source>
</evidence>
<dbReference type="EMBL" id="CP124685">
    <property type="protein sequence ID" value="WGX76593.1"/>
    <property type="molecule type" value="Genomic_DNA"/>
</dbReference>
<evidence type="ECO:0000256" key="1">
    <source>
        <dbReference type="SAM" id="Phobius"/>
    </source>
</evidence>
<accession>A0ABY8R7H4</accession>
<feature type="transmembrane region" description="Helical" evidence="1">
    <location>
        <begin position="18"/>
        <end position="35"/>
    </location>
</feature>
<dbReference type="PANTHER" id="PTHR46795:SF3">
    <property type="entry name" value="ABC TRANSPORTER PERMEASE"/>
    <property type="match status" value="1"/>
</dbReference>
<evidence type="ECO:0000313" key="3">
    <source>
        <dbReference type="Proteomes" id="UP001239169"/>
    </source>
</evidence>
<dbReference type="InterPro" id="IPR052536">
    <property type="entry name" value="ABC-4_Integral_Memb_Prot"/>
</dbReference>
<keyword evidence="1" id="KW-0812">Transmembrane</keyword>
<reference evidence="2 3" key="1">
    <citation type="submission" date="2023-04" db="EMBL/GenBank/DDBJ databases">
        <title>Bacteria Genome Submission.</title>
        <authorList>
            <person name="Isaac P."/>
        </authorList>
    </citation>
    <scope>NUCLEOTIDE SEQUENCE [LARGE SCALE GENOMIC DNA]</scope>
    <source>
        <strain evidence="2 3">SampleS7P1</strain>
    </source>
</reference>
<keyword evidence="1" id="KW-1133">Transmembrane helix</keyword>
<proteinExistence type="predicted"/>
<name>A0ABY8R7H4_PARBF</name>
<dbReference type="Proteomes" id="UP001239169">
    <property type="component" value="Chromosome"/>
</dbReference>
<keyword evidence="3" id="KW-1185">Reference proteome</keyword>
<protein>
    <recommendedName>
        <fullName evidence="4">ABC transporter permease</fullName>
    </recommendedName>
</protein>
<feature type="transmembrane region" description="Helical" evidence="1">
    <location>
        <begin position="55"/>
        <end position="77"/>
    </location>
</feature>
<keyword evidence="1" id="KW-0472">Membrane</keyword>
<dbReference type="PANTHER" id="PTHR46795">
    <property type="entry name" value="ABC TRANSPORTER PERMEASE-RELATED-RELATED"/>
    <property type="match status" value="1"/>
</dbReference>
<organism evidence="2 3">
    <name type="scientific">Paraclostridium bifermentans</name>
    <name type="common">Clostridium bifermentans</name>
    <dbReference type="NCBI Taxonomy" id="1490"/>
    <lineage>
        <taxon>Bacteria</taxon>
        <taxon>Bacillati</taxon>
        <taxon>Bacillota</taxon>
        <taxon>Clostridia</taxon>
        <taxon>Peptostreptococcales</taxon>
        <taxon>Peptostreptococcaceae</taxon>
        <taxon>Paraclostridium</taxon>
    </lineage>
</organism>
<gene>
    <name evidence="2" type="ORF">QJS64_05515</name>
</gene>